<evidence type="ECO:0000256" key="15">
    <source>
        <dbReference type="PROSITE-ProRule" id="PRU00235"/>
    </source>
</evidence>
<feature type="compositionally biased region" description="Polar residues" evidence="16">
    <location>
        <begin position="744"/>
        <end position="768"/>
    </location>
</feature>
<feature type="repeat" description="RCC1" evidence="15">
    <location>
        <begin position="589"/>
        <end position="641"/>
    </location>
</feature>
<dbReference type="SUPFAM" id="SSF50985">
    <property type="entry name" value="RCC1/BLIP-II"/>
    <property type="match status" value="1"/>
</dbReference>
<dbReference type="PANTHER" id="PTHR44535:SF1">
    <property type="entry name" value="SERINE_THREONINE-PROTEIN KINASE NEK9"/>
    <property type="match status" value="1"/>
</dbReference>
<evidence type="ECO:0000259" key="17">
    <source>
        <dbReference type="PROSITE" id="PS50011"/>
    </source>
</evidence>
<keyword evidence="13" id="KW-0067">ATP-binding</keyword>
<dbReference type="InterPro" id="IPR051997">
    <property type="entry name" value="STK_NEK"/>
</dbReference>
<evidence type="ECO:0000256" key="4">
    <source>
        <dbReference type="ARBA" id="ARBA00012513"/>
    </source>
</evidence>
<comment type="caution">
    <text evidence="18">The sequence shown here is derived from an EMBL/GenBank/DDBJ whole genome shotgun (WGS) entry which is preliminary data.</text>
</comment>
<feature type="region of interest" description="Disordered" evidence="16">
    <location>
        <begin position="833"/>
        <end position="854"/>
    </location>
</feature>
<evidence type="ECO:0000313" key="18">
    <source>
        <dbReference type="EMBL" id="KAH3848007.1"/>
    </source>
</evidence>
<feature type="region of interest" description="Disordered" evidence="16">
    <location>
        <begin position="744"/>
        <end position="796"/>
    </location>
</feature>
<comment type="cofactor">
    <cofactor evidence="1">
        <name>Mg(2+)</name>
        <dbReference type="ChEBI" id="CHEBI:18420"/>
    </cofactor>
</comment>
<dbReference type="GO" id="GO:0046872">
    <property type="term" value="F:metal ion binding"/>
    <property type="evidence" value="ECO:0007669"/>
    <property type="project" value="UniProtKB-KW"/>
</dbReference>
<keyword evidence="11" id="KW-0547">Nucleotide-binding</keyword>
<dbReference type="PANTHER" id="PTHR44535">
    <property type="entry name" value="PROTEIN CBG16200"/>
    <property type="match status" value="1"/>
</dbReference>
<dbReference type="Gene3D" id="2.130.10.30">
    <property type="entry name" value="Regulator of chromosome condensation 1/beta-lactamase-inhibitor protein II"/>
    <property type="match status" value="2"/>
</dbReference>
<dbReference type="Pfam" id="PF25390">
    <property type="entry name" value="WD40_RLD"/>
    <property type="match status" value="1"/>
</dbReference>
<dbReference type="GO" id="GO:0005737">
    <property type="term" value="C:cytoplasm"/>
    <property type="evidence" value="ECO:0007669"/>
    <property type="project" value="UniProtKB-SubCell"/>
</dbReference>
<reference evidence="18" key="1">
    <citation type="journal article" date="2019" name="bioRxiv">
        <title>The Genome of the Zebra Mussel, Dreissena polymorpha: A Resource for Invasive Species Research.</title>
        <authorList>
            <person name="McCartney M.A."/>
            <person name="Auch B."/>
            <person name="Kono T."/>
            <person name="Mallez S."/>
            <person name="Zhang Y."/>
            <person name="Obille A."/>
            <person name="Becker A."/>
            <person name="Abrahante J.E."/>
            <person name="Garbe J."/>
            <person name="Badalamenti J.P."/>
            <person name="Herman A."/>
            <person name="Mangelson H."/>
            <person name="Liachko I."/>
            <person name="Sullivan S."/>
            <person name="Sone E.D."/>
            <person name="Koren S."/>
            <person name="Silverstein K.A.T."/>
            <person name="Beckman K.B."/>
            <person name="Gohl D.M."/>
        </authorList>
    </citation>
    <scope>NUCLEOTIDE SEQUENCE</scope>
    <source>
        <strain evidence="18">Duluth1</strain>
        <tissue evidence="18">Whole animal</tissue>
    </source>
</reference>
<keyword evidence="10" id="KW-0677">Repeat</keyword>
<keyword evidence="5" id="KW-0963">Cytoplasm</keyword>
<evidence type="ECO:0000256" key="14">
    <source>
        <dbReference type="ARBA" id="ARBA00022842"/>
    </source>
</evidence>
<dbReference type="PROSITE" id="PS50011">
    <property type="entry name" value="PROTEIN_KINASE_DOM"/>
    <property type="match status" value="1"/>
</dbReference>
<dbReference type="InterPro" id="IPR008271">
    <property type="entry name" value="Ser/Thr_kinase_AS"/>
</dbReference>
<accession>A0A9D4KZJ5</accession>
<dbReference type="PROSITE" id="PS00626">
    <property type="entry name" value="RCC1_2"/>
    <property type="match status" value="1"/>
</dbReference>
<evidence type="ECO:0000256" key="8">
    <source>
        <dbReference type="ARBA" id="ARBA00022679"/>
    </source>
</evidence>
<dbReference type="Pfam" id="PF00069">
    <property type="entry name" value="Pkinase"/>
    <property type="match status" value="1"/>
</dbReference>
<evidence type="ECO:0000256" key="12">
    <source>
        <dbReference type="ARBA" id="ARBA00022777"/>
    </source>
</evidence>
<proteinExistence type="inferred from homology"/>
<evidence type="ECO:0000256" key="11">
    <source>
        <dbReference type="ARBA" id="ARBA00022741"/>
    </source>
</evidence>
<evidence type="ECO:0000313" key="19">
    <source>
        <dbReference type="Proteomes" id="UP000828390"/>
    </source>
</evidence>
<dbReference type="InterPro" id="IPR058923">
    <property type="entry name" value="RCC1-like_dom"/>
</dbReference>
<feature type="compositionally biased region" description="Polar residues" evidence="16">
    <location>
        <begin position="777"/>
        <end position="787"/>
    </location>
</feature>
<keyword evidence="12" id="KW-0418">Kinase</keyword>
<reference evidence="18" key="2">
    <citation type="submission" date="2020-11" db="EMBL/GenBank/DDBJ databases">
        <authorList>
            <person name="McCartney M.A."/>
            <person name="Auch B."/>
            <person name="Kono T."/>
            <person name="Mallez S."/>
            <person name="Becker A."/>
            <person name="Gohl D.M."/>
            <person name="Silverstein K.A.T."/>
            <person name="Koren S."/>
            <person name="Bechman K.B."/>
            <person name="Herman A."/>
            <person name="Abrahante J.E."/>
            <person name="Garbe J."/>
        </authorList>
    </citation>
    <scope>NUCLEOTIDE SEQUENCE</scope>
    <source>
        <strain evidence="18">Duluth1</strain>
        <tissue evidence="18">Whole animal</tissue>
    </source>
</reference>
<dbReference type="InterPro" id="IPR011009">
    <property type="entry name" value="Kinase-like_dom_sf"/>
</dbReference>
<dbReference type="GO" id="GO:0004674">
    <property type="term" value="F:protein serine/threonine kinase activity"/>
    <property type="evidence" value="ECO:0007669"/>
    <property type="project" value="UniProtKB-KW"/>
</dbReference>
<comment type="subcellular location">
    <subcellularLocation>
        <location evidence="2">Cytoplasm</location>
    </subcellularLocation>
</comment>
<keyword evidence="6" id="KW-0723">Serine/threonine-protein kinase</keyword>
<gene>
    <name evidence="18" type="ORF">DPMN_090343</name>
</gene>
<dbReference type="SUPFAM" id="SSF56112">
    <property type="entry name" value="Protein kinase-like (PK-like)"/>
    <property type="match status" value="1"/>
</dbReference>
<evidence type="ECO:0000256" key="7">
    <source>
        <dbReference type="ARBA" id="ARBA00022553"/>
    </source>
</evidence>
<evidence type="ECO:0000256" key="1">
    <source>
        <dbReference type="ARBA" id="ARBA00001946"/>
    </source>
</evidence>
<evidence type="ECO:0000256" key="2">
    <source>
        <dbReference type="ARBA" id="ARBA00004496"/>
    </source>
</evidence>
<dbReference type="Gene3D" id="1.10.510.10">
    <property type="entry name" value="Transferase(Phosphotransferase) domain 1"/>
    <property type="match status" value="1"/>
</dbReference>
<feature type="repeat" description="RCC1" evidence="15">
    <location>
        <begin position="361"/>
        <end position="417"/>
    </location>
</feature>
<evidence type="ECO:0000256" key="6">
    <source>
        <dbReference type="ARBA" id="ARBA00022527"/>
    </source>
</evidence>
<dbReference type="InterPro" id="IPR000719">
    <property type="entry name" value="Prot_kinase_dom"/>
</dbReference>
<keyword evidence="9" id="KW-0479">Metal-binding</keyword>
<dbReference type="InterPro" id="IPR009091">
    <property type="entry name" value="RCC1/BLIP-II"/>
</dbReference>
<keyword evidence="19" id="KW-1185">Reference proteome</keyword>
<protein>
    <recommendedName>
        <fullName evidence="4">non-specific serine/threonine protein kinase</fullName>
        <ecNumber evidence="4">2.7.11.1</ecNumber>
    </recommendedName>
</protein>
<dbReference type="EMBL" id="JAIWYP010000003">
    <property type="protein sequence ID" value="KAH3848007.1"/>
    <property type="molecule type" value="Genomic_DNA"/>
</dbReference>
<evidence type="ECO:0000256" key="10">
    <source>
        <dbReference type="ARBA" id="ARBA00022737"/>
    </source>
</evidence>
<feature type="repeat" description="RCC1" evidence="15">
    <location>
        <begin position="471"/>
        <end position="522"/>
    </location>
</feature>
<feature type="compositionally biased region" description="Polar residues" evidence="16">
    <location>
        <begin position="834"/>
        <end position="854"/>
    </location>
</feature>
<dbReference type="AlphaFoldDB" id="A0A9D4KZJ5"/>
<feature type="repeat" description="RCC1" evidence="15">
    <location>
        <begin position="418"/>
        <end position="470"/>
    </location>
</feature>
<dbReference type="PROSITE" id="PS50012">
    <property type="entry name" value="RCC1_3"/>
    <property type="match status" value="6"/>
</dbReference>
<dbReference type="PRINTS" id="PR00633">
    <property type="entry name" value="RCCNDNSATION"/>
</dbReference>
<organism evidence="18 19">
    <name type="scientific">Dreissena polymorpha</name>
    <name type="common">Zebra mussel</name>
    <name type="synonym">Mytilus polymorpha</name>
    <dbReference type="NCBI Taxonomy" id="45954"/>
    <lineage>
        <taxon>Eukaryota</taxon>
        <taxon>Metazoa</taxon>
        <taxon>Spiralia</taxon>
        <taxon>Lophotrochozoa</taxon>
        <taxon>Mollusca</taxon>
        <taxon>Bivalvia</taxon>
        <taxon>Autobranchia</taxon>
        <taxon>Heteroconchia</taxon>
        <taxon>Euheterodonta</taxon>
        <taxon>Imparidentia</taxon>
        <taxon>Neoheterodontei</taxon>
        <taxon>Myida</taxon>
        <taxon>Dreissenoidea</taxon>
        <taxon>Dreissenidae</taxon>
        <taxon>Dreissena</taxon>
    </lineage>
</organism>
<dbReference type="GO" id="GO:0005524">
    <property type="term" value="F:ATP binding"/>
    <property type="evidence" value="ECO:0007669"/>
    <property type="project" value="UniProtKB-KW"/>
</dbReference>
<feature type="repeat" description="RCC1" evidence="15">
    <location>
        <begin position="523"/>
        <end position="588"/>
    </location>
</feature>
<feature type="domain" description="Protein kinase" evidence="17">
    <location>
        <begin position="25"/>
        <end position="278"/>
    </location>
</feature>
<evidence type="ECO:0000256" key="5">
    <source>
        <dbReference type="ARBA" id="ARBA00022490"/>
    </source>
</evidence>
<keyword evidence="14" id="KW-0460">Magnesium</keyword>
<keyword evidence="8" id="KW-0808">Transferase</keyword>
<evidence type="ECO:0000256" key="16">
    <source>
        <dbReference type="SAM" id="MobiDB-lite"/>
    </source>
</evidence>
<dbReference type="Gene3D" id="3.30.200.20">
    <property type="entry name" value="Phosphorylase Kinase, domain 1"/>
    <property type="match status" value="1"/>
</dbReference>
<comment type="similarity">
    <text evidence="3">Belongs to the protein kinase superfamily. NEK Ser/Thr protein kinase family. NIMA subfamily.</text>
</comment>
<dbReference type="SMART" id="SM00220">
    <property type="entry name" value="S_TKc"/>
    <property type="match status" value="1"/>
</dbReference>
<dbReference type="PROSITE" id="PS00108">
    <property type="entry name" value="PROTEIN_KINASE_ST"/>
    <property type="match status" value="1"/>
</dbReference>
<keyword evidence="7" id="KW-0597">Phosphoprotein</keyword>
<feature type="repeat" description="RCC1" evidence="15">
    <location>
        <begin position="642"/>
        <end position="700"/>
    </location>
</feature>
<evidence type="ECO:0000256" key="3">
    <source>
        <dbReference type="ARBA" id="ARBA00010886"/>
    </source>
</evidence>
<sequence length="908" mass="100134">MATEVNFDDGDSPSFNVECGQETSYIYVRNLGSGAFAEANLYRKIEDNSLVVWKEIKMARLSEKERRDACNEIEILFLLNHANIITYYNHFMDEDTLLIELEYANGGSLAQKISNQKEPFEEEVVKWYLFQLASALVHCHENGIIHRDVKCLNIFMTKTDLLKLGDFGISKVLEHSSQLAETIAGTPLYMSPELMKGEKYNNKTDIWAMGCVLTELLTLSRTFQGTNQLKLAYEIVLGEHIEVDANYSVEIRALVDQLLQKEPAKRPSAKEVIDGPVLKEREVFERRVYELNTSARRTRIQTSISVSEQTIVPVVKSQVTEVYQWGGGKVTPQCQDIFVKGRSPAYVSAGHSHFAVVTMEKEVYTWANLQGDGKIVGQLGHGNVASYKTPKKVEAFEGIGIIQAECGEDFTVFLTDEGQVFSCGSNFYGCLGCEDEEDELVSPVCVPTFARLAVQQLSCGDNHVVALSKDGDVYTWGRGEFGRLGQGSEDDCSIPNKVELQKKHMVRYVSAGAEGTFLLTHSGRVLAAGSNEHNKLGFNSLTSGIKKHKAKIYDIPCKLVFTLVRPLVRLHVVTIASGANHSAVIDVCGHLYTFGCNKFGQLGVGDFKVHSRICRVAHVLVNHRVEKVTCGDGFTVASTSDNYVYAWGNGDNGRLGFGHVETGVSSTKKAVSIPRPIFGALHIVPNLSARHWHTILIAEKVLNQKTLKSRCSLPGMKLPSAKRVNRHVEAQTVNLSGIQNDSAFSEVSTDQTGSDDTSLLLTEDSGNPISPEGSLPLTMNNNPTQEQPAGHSLAANTDTDLPPWLAAELEDEVIPIPLGFVIQSPGLDFPGQTAKDQVSTANNSMSSSQEQKSLEQTIERKDLIINQLAAKVKDLEISNMKMRDHYEDVIKKLQSEIAALKPNATKKS</sequence>
<evidence type="ECO:0000256" key="13">
    <source>
        <dbReference type="ARBA" id="ARBA00022840"/>
    </source>
</evidence>
<dbReference type="InterPro" id="IPR000408">
    <property type="entry name" value="Reg_chr_condens"/>
</dbReference>
<name>A0A9D4KZJ5_DREPO</name>
<evidence type="ECO:0000256" key="9">
    <source>
        <dbReference type="ARBA" id="ARBA00022723"/>
    </source>
</evidence>
<dbReference type="Proteomes" id="UP000828390">
    <property type="component" value="Unassembled WGS sequence"/>
</dbReference>
<dbReference type="EC" id="2.7.11.1" evidence="4"/>